<feature type="domain" description="Formyl transferase C-terminal" evidence="7">
    <location>
        <begin position="214"/>
        <end position="315"/>
    </location>
</feature>
<keyword evidence="3 5" id="KW-0808">Transferase</keyword>
<evidence type="ECO:0000256" key="1">
    <source>
        <dbReference type="ARBA" id="ARBA00010699"/>
    </source>
</evidence>
<dbReference type="CDD" id="cd08704">
    <property type="entry name" value="Met_tRNA_FMT_C"/>
    <property type="match status" value="1"/>
</dbReference>
<comment type="function">
    <text evidence="5">Attaches a formyl group to the free amino group of methionyl-tRNA(fMet). The formyl group appears to play a dual role in the initiator identity of N-formylmethionyl-tRNA by promoting its recognition by IF2 and preventing the misappropriation of this tRNA by the elongation apparatus.</text>
</comment>
<dbReference type="AlphaFoldDB" id="A0A369KUI1"/>
<feature type="binding site" evidence="5">
    <location>
        <begin position="120"/>
        <end position="123"/>
    </location>
    <ligand>
        <name>(6S)-5,6,7,8-tetrahydrofolate</name>
        <dbReference type="ChEBI" id="CHEBI:57453"/>
    </ligand>
</feature>
<dbReference type="HAMAP" id="MF_00182">
    <property type="entry name" value="Formyl_trans"/>
    <property type="match status" value="1"/>
</dbReference>
<dbReference type="InterPro" id="IPR005794">
    <property type="entry name" value="Fmt"/>
</dbReference>
<dbReference type="InterPro" id="IPR041711">
    <property type="entry name" value="Met-tRNA-FMT_N"/>
</dbReference>
<comment type="similarity">
    <text evidence="1 5">Belongs to the Fmt family.</text>
</comment>
<reference evidence="8" key="1">
    <citation type="submission" date="2018-04" db="EMBL/GenBank/DDBJ databases">
        <title>Draft genome sequence of the Candidatus Spirobacillus cienkowskii, a pathogen of freshwater Daphnia species, reconstructed from hemolymph metagenomic reads.</title>
        <authorList>
            <person name="Bresciani L."/>
            <person name="Lemos L.N."/>
            <person name="Wale N."/>
            <person name="Lin J.Y."/>
            <person name="Fernandes G.R."/>
            <person name="Duffy M.A."/>
            <person name="Rodrigues J.M."/>
        </authorList>
    </citation>
    <scope>NUCLEOTIDE SEQUENCE [LARGE SCALE GENOMIC DNA]</scope>
    <source>
        <strain evidence="8">Binning01</strain>
    </source>
</reference>
<evidence type="ECO:0000256" key="4">
    <source>
        <dbReference type="ARBA" id="ARBA00022917"/>
    </source>
</evidence>
<comment type="catalytic activity">
    <reaction evidence="5">
        <text>L-methionyl-tRNA(fMet) + (6R)-10-formyltetrahydrofolate = N-formyl-L-methionyl-tRNA(fMet) + (6S)-5,6,7,8-tetrahydrofolate + H(+)</text>
        <dbReference type="Rhea" id="RHEA:24380"/>
        <dbReference type="Rhea" id="RHEA-COMP:9952"/>
        <dbReference type="Rhea" id="RHEA-COMP:9953"/>
        <dbReference type="ChEBI" id="CHEBI:15378"/>
        <dbReference type="ChEBI" id="CHEBI:57453"/>
        <dbReference type="ChEBI" id="CHEBI:78530"/>
        <dbReference type="ChEBI" id="CHEBI:78844"/>
        <dbReference type="ChEBI" id="CHEBI:195366"/>
        <dbReference type="EC" id="2.1.2.9"/>
    </reaction>
</comment>
<evidence type="ECO:0000313" key="8">
    <source>
        <dbReference type="EMBL" id="RDB35374.1"/>
    </source>
</evidence>
<evidence type="ECO:0000256" key="5">
    <source>
        <dbReference type="HAMAP-Rule" id="MF_00182"/>
    </source>
</evidence>
<dbReference type="SUPFAM" id="SSF53328">
    <property type="entry name" value="Formyltransferase"/>
    <property type="match status" value="1"/>
</dbReference>
<dbReference type="Pfam" id="PF00551">
    <property type="entry name" value="Formyl_trans_N"/>
    <property type="match status" value="1"/>
</dbReference>
<protein>
    <recommendedName>
        <fullName evidence="2 5">Methionyl-tRNA formyltransferase</fullName>
        <ecNumber evidence="2 5">2.1.2.9</ecNumber>
    </recommendedName>
</protein>
<sequence length="324" mass="35641">MVYSQPDNRLKIIFLGTPQVAAKSLLALQKHSHLFKIILAVSQPPARSHRNGKETPSPVHLAALEHGIPVLTPQSAKEPEFIATLQELKPDLCITAAYGNYLPKSFLAIPHYGTLNIHPSLLPFYRGAAPVQRCIENGDTQTGVSILLSVAAMDAGPILVQEKLIIDENIKSPELLEVLFEKGTELLIKSIPNYVSGKMTPCEQNHNNATHAEKIKPEEAKLDLNINATKLHNKVRAFAGWPGTKLSISLNEDVIEMKIITTKVSKNTLNLKIGELFFSPQSLCLGCGNNSVLEVLEMQLPGKKPVTAKDFQNGIRNQEIKINF</sequence>
<evidence type="ECO:0000256" key="3">
    <source>
        <dbReference type="ARBA" id="ARBA00022679"/>
    </source>
</evidence>
<dbReference type="Gene3D" id="3.40.50.12230">
    <property type="match status" value="1"/>
</dbReference>
<dbReference type="EC" id="2.1.2.9" evidence="2 5"/>
<keyword evidence="9" id="KW-1185">Reference proteome</keyword>
<dbReference type="SUPFAM" id="SSF50486">
    <property type="entry name" value="FMT C-terminal domain-like"/>
    <property type="match status" value="1"/>
</dbReference>
<evidence type="ECO:0000256" key="2">
    <source>
        <dbReference type="ARBA" id="ARBA00012261"/>
    </source>
</evidence>
<dbReference type="PANTHER" id="PTHR11138:SF5">
    <property type="entry name" value="METHIONYL-TRNA FORMYLTRANSFERASE, MITOCHONDRIAL"/>
    <property type="match status" value="1"/>
</dbReference>
<evidence type="ECO:0000259" key="7">
    <source>
        <dbReference type="Pfam" id="PF02911"/>
    </source>
</evidence>
<dbReference type="NCBIfam" id="TIGR00460">
    <property type="entry name" value="fmt"/>
    <property type="match status" value="1"/>
</dbReference>
<dbReference type="InterPro" id="IPR036477">
    <property type="entry name" value="Formyl_transf_N_sf"/>
</dbReference>
<dbReference type="GO" id="GO:0004479">
    <property type="term" value="F:methionyl-tRNA formyltransferase activity"/>
    <property type="evidence" value="ECO:0007669"/>
    <property type="project" value="UniProtKB-UniRule"/>
</dbReference>
<proteinExistence type="inferred from homology"/>
<feature type="domain" description="Formyl transferase N-terminal" evidence="6">
    <location>
        <begin position="11"/>
        <end position="189"/>
    </location>
</feature>
<dbReference type="InterPro" id="IPR002376">
    <property type="entry name" value="Formyl_transf_N"/>
</dbReference>
<comment type="caution">
    <text evidence="8">The sequence shown here is derived from an EMBL/GenBank/DDBJ whole genome shotgun (WGS) entry which is preliminary data.</text>
</comment>
<name>A0A369KUI1_9BACT</name>
<dbReference type="PANTHER" id="PTHR11138">
    <property type="entry name" value="METHIONYL-TRNA FORMYLTRANSFERASE"/>
    <property type="match status" value="1"/>
</dbReference>
<evidence type="ECO:0000313" key="9">
    <source>
        <dbReference type="Proteomes" id="UP000253934"/>
    </source>
</evidence>
<dbReference type="InterPro" id="IPR044135">
    <property type="entry name" value="Met-tRNA-FMT_C"/>
</dbReference>
<dbReference type="Pfam" id="PF02911">
    <property type="entry name" value="Formyl_trans_C"/>
    <property type="match status" value="1"/>
</dbReference>
<organism evidence="8 9">
    <name type="scientific">Spirobacillus cienkowskii</name>
    <dbReference type="NCBI Taxonomy" id="495820"/>
    <lineage>
        <taxon>Bacteria</taxon>
        <taxon>Pseudomonadati</taxon>
        <taxon>Bdellovibrionota</taxon>
        <taxon>Oligoflexia</taxon>
        <taxon>Silvanigrellales</taxon>
        <taxon>Spirobacillus</taxon>
    </lineage>
</organism>
<evidence type="ECO:0000259" key="6">
    <source>
        <dbReference type="Pfam" id="PF00551"/>
    </source>
</evidence>
<dbReference type="CDD" id="cd08646">
    <property type="entry name" value="FMT_core_Met-tRNA-FMT_N"/>
    <property type="match status" value="1"/>
</dbReference>
<accession>A0A369KUI1</accession>
<dbReference type="InterPro" id="IPR005793">
    <property type="entry name" value="Formyl_trans_C"/>
</dbReference>
<keyword evidence="4 5" id="KW-0648">Protein biosynthesis</keyword>
<dbReference type="InterPro" id="IPR011034">
    <property type="entry name" value="Formyl_transferase-like_C_sf"/>
</dbReference>
<dbReference type="Proteomes" id="UP000253934">
    <property type="component" value="Unassembled WGS sequence"/>
</dbReference>
<gene>
    <name evidence="5" type="primary">fmt</name>
    <name evidence="8" type="ORF">DCC88_10515</name>
</gene>
<dbReference type="EMBL" id="QOVW01000088">
    <property type="protein sequence ID" value="RDB35374.1"/>
    <property type="molecule type" value="Genomic_DNA"/>
</dbReference>